<protein>
    <recommendedName>
        <fullName evidence="4">FAD:protein FMN transferase</fullName>
        <ecNumber evidence="3">2.7.1.180</ecNumber>
    </recommendedName>
    <alternativeName>
        <fullName evidence="10">Flavin transferase</fullName>
    </alternativeName>
</protein>
<dbReference type="Gene3D" id="3.10.520.10">
    <property type="entry name" value="ApbE-like domains"/>
    <property type="match status" value="1"/>
</dbReference>
<keyword evidence="7" id="KW-0479">Metal-binding</keyword>
<dbReference type="InterPro" id="IPR003374">
    <property type="entry name" value="ApbE-like_sf"/>
</dbReference>
<evidence type="ECO:0000256" key="6">
    <source>
        <dbReference type="ARBA" id="ARBA00022679"/>
    </source>
</evidence>
<comment type="similarity">
    <text evidence="2">Belongs to the ApbE family.</text>
</comment>
<evidence type="ECO:0000256" key="3">
    <source>
        <dbReference type="ARBA" id="ARBA00011955"/>
    </source>
</evidence>
<keyword evidence="5" id="KW-0285">Flavoprotein</keyword>
<dbReference type="GO" id="GO:0016740">
    <property type="term" value="F:transferase activity"/>
    <property type="evidence" value="ECO:0007669"/>
    <property type="project" value="UniProtKB-KW"/>
</dbReference>
<dbReference type="GO" id="GO:0046872">
    <property type="term" value="F:metal ion binding"/>
    <property type="evidence" value="ECO:0007669"/>
    <property type="project" value="UniProtKB-KW"/>
</dbReference>
<name>A0AAN6AUN8_CROSK</name>
<evidence type="ECO:0000256" key="4">
    <source>
        <dbReference type="ARBA" id="ARBA00016337"/>
    </source>
</evidence>
<keyword evidence="9" id="KW-0460">Magnesium</keyword>
<comment type="caution">
    <text evidence="12">The sequence shown here is derived from an EMBL/GenBank/DDBJ whole genome shotgun (WGS) entry which is preliminary data.</text>
</comment>
<evidence type="ECO:0000313" key="12">
    <source>
        <dbReference type="EMBL" id="KAB0872684.1"/>
    </source>
</evidence>
<reference evidence="12 13" key="1">
    <citation type="submission" date="2019-09" db="EMBL/GenBank/DDBJ databases">
        <title>Prevalence, distribution, and phylogeny of type two toxin-antitoxin genes possessed by Cronobacter species where C. sakazakii homologs follow sequence type lineages.</title>
        <authorList>
            <person name="Finkelstein S."/>
            <person name="Negrete F."/>
            <person name="Jang H."/>
            <person name="Gopinath G.R."/>
            <person name="Tall B.D."/>
        </authorList>
    </citation>
    <scope>NUCLEOTIDE SEQUENCE [LARGE SCALE GENOMIC DNA]</scope>
    <source>
        <strain evidence="12 13">MOD1_Comp4</strain>
    </source>
</reference>
<dbReference type="Pfam" id="PF02424">
    <property type="entry name" value="ApbE"/>
    <property type="match status" value="1"/>
</dbReference>
<gene>
    <name evidence="12" type="ORF">FZI38_23190</name>
</gene>
<dbReference type="SUPFAM" id="SSF143631">
    <property type="entry name" value="ApbE-like"/>
    <property type="match status" value="1"/>
</dbReference>
<evidence type="ECO:0000256" key="9">
    <source>
        <dbReference type="ARBA" id="ARBA00022842"/>
    </source>
</evidence>
<evidence type="ECO:0000256" key="2">
    <source>
        <dbReference type="ARBA" id="ARBA00008282"/>
    </source>
</evidence>
<organism evidence="12 13">
    <name type="scientific">Cronobacter sakazakii</name>
    <name type="common">Enterobacter sakazakii</name>
    <dbReference type="NCBI Taxonomy" id="28141"/>
    <lineage>
        <taxon>Bacteria</taxon>
        <taxon>Pseudomonadati</taxon>
        <taxon>Pseudomonadota</taxon>
        <taxon>Gammaproteobacteria</taxon>
        <taxon>Enterobacterales</taxon>
        <taxon>Enterobacteriaceae</taxon>
        <taxon>Cronobacter</taxon>
    </lineage>
</organism>
<dbReference type="InterPro" id="IPR024932">
    <property type="entry name" value="ApbE"/>
</dbReference>
<evidence type="ECO:0000256" key="10">
    <source>
        <dbReference type="ARBA" id="ARBA00031306"/>
    </source>
</evidence>
<sequence>ISTSGSYRNYYELDGKRISHVIDPQTGRPITHNLVSVTVIAPTALEADAWDTGLMVLGTEKAKEVVRQEGLAVYMITKEADGFKTWSSPQFNSFLVSEKN</sequence>
<evidence type="ECO:0000256" key="5">
    <source>
        <dbReference type="ARBA" id="ARBA00022630"/>
    </source>
</evidence>
<dbReference type="Proteomes" id="UP000439917">
    <property type="component" value="Unassembled WGS sequence"/>
</dbReference>
<evidence type="ECO:0000256" key="11">
    <source>
        <dbReference type="ARBA" id="ARBA00048540"/>
    </source>
</evidence>
<evidence type="ECO:0000313" key="13">
    <source>
        <dbReference type="Proteomes" id="UP000439917"/>
    </source>
</evidence>
<feature type="non-terminal residue" evidence="12">
    <location>
        <position position="1"/>
    </location>
</feature>
<evidence type="ECO:0000256" key="8">
    <source>
        <dbReference type="ARBA" id="ARBA00022827"/>
    </source>
</evidence>
<dbReference type="AlphaFoldDB" id="A0AAN6AUN8"/>
<accession>A0AAN6AUN8</accession>
<dbReference type="PANTHER" id="PTHR30040">
    <property type="entry name" value="THIAMINE BIOSYNTHESIS LIPOPROTEIN APBE"/>
    <property type="match status" value="1"/>
</dbReference>
<evidence type="ECO:0000256" key="7">
    <source>
        <dbReference type="ARBA" id="ARBA00022723"/>
    </source>
</evidence>
<evidence type="ECO:0000256" key="1">
    <source>
        <dbReference type="ARBA" id="ARBA00001946"/>
    </source>
</evidence>
<proteinExistence type="inferred from homology"/>
<comment type="cofactor">
    <cofactor evidence="1">
        <name>Mg(2+)</name>
        <dbReference type="ChEBI" id="CHEBI:18420"/>
    </cofactor>
</comment>
<dbReference type="EMBL" id="WAGF01000059">
    <property type="protein sequence ID" value="KAB0872684.1"/>
    <property type="molecule type" value="Genomic_DNA"/>
</dbReference>
<keyword evidence="6 12" id="KW-0808">Transferase</keyword>
<comment type="catalytic activity">
    <reaction evidence="11">
        <text>L-threonyl-[protein] + FAD = FMN-L-threonyl-[protein] + AMP + H(+)</text>
        <dbReference type="Rhea" id="RHEA:36847"/>
        <dbReference type="Rhea" id="RHEA-COMP:11060"/>
        <dbReference type="Rhea" id="RHEA-COMP:11061"/>
        <dbReference type="ChEBI" id="CHEBI:15378"/>
        <dbReference type="ChEBI" id="CHEBI:30013"/>
        <dbReference type="ChEBI" id="CHEBI:57692"/>
        <dbReference type="ChEBI" id="CHEBI:74257"/>
        <dbReference type="ChEBI" id="CHEBI:456215"/>
        <dbReference type="EC" id="2.7.1.180"/>
    </reaction>
</comment>
<dbReference type="EC" id="2.7.1.180" evidence="3"/>
<keyword evidence="8" id="KW-0274">FAD</keyword>
<dbReference type="PANTHER" id="PTHR30040:SF2">
    <property type="entry name" value="FAD:PROTEIN FMN TRANSFERASE"/>
    <property type="match status" value="1"/>
</dbReference>